<dbReference type="Pfam" id="PF00209">
    <property type="entry name" value="SNF"/>
    <property type="match status" value="2"/>
</dbReference>
<keyword evidence="4 7" id="KW-1133">Transmembrane helix</keyword>
<keyword evidence="5 7" id="KW-0472">Membrane</keyword>
<dbReference type="eggNOG" id="COG0733">
    <property type="taxonomic scope" value="Bacteria"/>
</dbReference>
<evidence type="ECO:0000313" key="8">
    <source>
        <dbReference type="EMBL" id="GAF03122.1"/>
    </source>
</evidence>
<dbReference type="GO" id="GO:0016020">
    <property type="term" value="C:membrane"/>
    <property type="evidence" value="ECO:0007669"/>
    <property type="project" value="UniProtKB-SubCell"/>
</dbReference>
<dbReference type="CDD" id="cd10336">
    <property type="entry name" value="SLC6sbd_Tyt1-Like"/>
    <property type="match status" value="1"/>
</dbReference>
<dbReference type="Proteomes" id="UP000019402">
    <property type="component" value="Unassembled WGS sequence"/>
</dbReference>
<evidence type="ECO:0000313" key="9">
    <source>
        <dbReference type="Proteomes" id="UP000019402"/>
    </source>
</evidence>
<comment type="similarity">
    <text evidence="6">Belongs to the sodium:neurotransmitter symporter (SNF) (TC 2.A.22) family.</text>
</comment>
<feature type="transmembrane region" description="Helical" evidence="7">
    <location>
        <begin position="41"/>
        <end position="65"/>
    </location>
</feature>
<evidence type="ECO:0000256" key="3">
    <source>
        <dbReference type="ARBA" id="ARBA00022692"/>
    </source>
</evidence>
<dbReference type="InterPro" id="IPR037272">
    <property type="entry name" value="SNS_sf"/>
</dbReference>
<evidence type="ECO:0000256" key="5">
    <source>
        <dbReference type="ARBA" id="ARBA00023136"/>
    </source>
</evidence>
<evidence type="ECO:0000256" key="1">
    <source>
        <dbReference type="ARBA" id="ARBA00004141"/>
    </source>
</evidence>
<dbReference type="PROSITE" id="PS50267">
    <property type="entry name" value="NA_NEUROTRAN_SYMP_3"/>
    <property type="match status" value="1"/>
</dbReference>
<dbReference type="InterPro" id="IPR000175">
    <property type="entry name" value="Na/ntran_symport"/>
</dbReference>
<feature type="transmembrane region" description="Helical" evidence="7">
    <location>
        <begin position="86"/>
        <end position="108"/>
    </location>
</feature>
<dbReference type="PANTHER" id="PTHR42948:SF1">
    <property type="entry name" value="TRANSPORTER"/>
    <property type="match status" value="1"/>
</dbReference>
<feature type="transmembrane region" description="Helical" evidence="7">
    <location>
        <begin position="248"/>
        <end position="279"/>
    </location>
</feature>
<dbReference type="EMBL" id="BAMD01000018">
    <property type="protein sequence ID" value="GAF03122.1"/>
    <property type="molecule type" value="Genomic_DNA"/>
</dbReference>
<organism evidence="8 9">
    <name type="scientific">Saccharicrinis fermentans DSM 9555 = JCM 21142</name>
    <dbReference type="NCBI Taxonomy" id="869213"/>
    <lineage>
        <taxon>Bacteria</taxon>
        <taxon>Pseudomonadati</taxon>
        <taxon>Bacteroidota</taxon>
        <taxon>Bacteroidia</taxon>
        <taxon>Marinilabiliales</taxon>
        <taxon>Marinilabiliaceae</taxon>
        <taxon>Saccharicrinis</taxon>
    </lineage>
</organism>
<dbReference type="GO" id="GO:0015293">
    <property type="term" value="F:symporter activity"/>
    <property type="evidence" value="ECO:0007669"/>
    <property type="project" value="UniProtKB-KW"/>
</dbReference>
<feature type="transmembrane region" description="Helical" evidence="7">
    <location>
        <begin position="12"/>
        <end position="29"/>
    </location>
</feature>
<keyword evidence="6" id="KW-0769">Symport</keyword>
<dbReference type="OrthoDB" id="9762833at2"/>
<evidence type="ECO:0000256" key="6">
    <source>
        <dbReference type="RuleBase" id="RU003732"/>
    </source>
</evidence>
<dbReference type="PRINTS" id="PR00176">
    <property type="entry name" value="NANEUSMPORT"/>
</dbReference>
<dbReference type="AlphaFoldDB" id="W7Y4U8"/>
<feature type="transmembrane region" description="Helical" evidence="7">
    <location>
        <begin position="344"/>
        <end position="364"/>
    </location>
</feature>
<comment type="subcellular location">
    <subcellularLocation>
        <location evidence="1">Membrane</location>
        <topology evidence="1">Multi-pass membrane protein</topology>
    </subcellularLocation>
</comment>
<dbReference type="STRING" id="869213.GCA_000517085_02545"/>
<evidence type="ECO:0000256" key="2">
    <source>
        <dbReference type="ARBA" id="ARBA00022448"/>
    </source>
</evidence>
<dbReference type="NCBIfam" id="NF037979">
    <property type="entry name" value="Na_transp"/>
    <property type="match status" value="1"/>
</dbReference>
<proteinExistence type="inferred from homology"/>
<sequence length="442" mass="47712">MNQKRDSFSDKFGVIAAAAGSAIGLGNIWRFPYVLGENGGGAFLLIYLFFIVAIGVPVMLSELLIGRRAQRSVFGAFKILAPGLKFFKVVGVMGVSAAFLILSFYAVVAGWTVEYTMLAVGNQLVDKTPVELSDMFADFSSSVWRPILYLLVFMAMTAGIVIGGVKNGIEKYTKVLMPILFVIILVLCVNALLLDGAVEGLSFLFQPDFSKINGIVVLEALGQAFFSLSIGMGIIATYGSYIQKKENLLNTAISVSVADTLIAVLAGVAIFPAVFAFGIQPDAGPGLVFVTLPNIFNQMFGGYFFAIAFFVLLLIAALTSSVSLLEVVVAYITEEIHLSRQKATLLATVMVTFLGVFCVIYPFLFDSFDYVTSNFMLPISGILISVFVGWIIGKQHTKEELEAHGGSVKIVGVLIVILKIVAPFAIALVFMKNLGLLDLFIR</sequence>
<dbReference type="PANTHER" id="PTHR42948">
    <property type="entry name" value="TRANSPORTER"/>
    <property type="match status" value="1"/>
</dbReference>
<keyword evidence="2 6" id="KW-0813">Transport</keyword>
<dbReference type="RefSeq" id="WP_152541735.1">
    <property type="nucleotide sequence ID" value="NZ_BAMD01000018.1"/>
</dbReference>
<keyword evidence="9" id="KW-1185">Reference proteome</keyword>
<evidence type="ECO:0000256" key="7">
    <source>
        <dbReference type="SAM" id="Phobius"/>
    </source>
</evidence>
<reference evidence="8 9" key="1">
    <citation type="journal article" date="2014" name="Genome Announc.">
        <title>Draft Genome Sequence of Cytophaga fermentans JCM 21142T, a Facultative Anaerobe Isolated from Marine Mud.</title>
        <authorList>
            <person name="Starns D."/>
            <person name="Oshima K."/>
            <person name="Suda W."/>
            <person name="Iino T."/>
            <person name="Yuki M."/>
            <person name="Inoue J."/>
            <person name="Kitamura K."/>
            <person name="Iida T."/>
            <person name="Darby A."/>
            <person name="Hattori M."/>
            <person name="Ohkuma M."/>
        </authorList>
    </citation>
    <scope>NUCLEOTIDE SEQUENCE [LARGE SCALE GENOMIC DNA]</scope>
    <source>
        <strain evidence="8 9">JCM 21142</strain>
    </source>
</reference>
<gene>
    <name evidence="8" type="ORF">JCM21142_41781</name>
</gene>
<dbReference type="PROSITE" id="PS00610">
    <property type="entry name" value="NA_NEUROTRAN_SYMP_1"/>
    <property type="match status" value="1"/>
</dbReference>
<keyword evidence="3 6" id="KW-0812">Transmembrane</keyword>
<feature type="transmembrane region" description="Helical" evidence="7">
    <location>
        <begin position="299"/>
        <end position="332"/>
    </location>
</feature>
<evidence type="ECO:0000256" key="4">
    <source>
        <dbReference type="ARBA" id="ARBA00022989"/>
    </source>
</evidence>
<feature type="transmembrane region" description="Helical" evidence="7">
    <location>
        <begin position="413"/>
        <end position="431"/>
    </location>
</feature>
<protein>
    <recommendedName>
        <fullName evidence="6">Transporter</fullName>
    </recommendedName>
</protein>
<comment type="caution">
    <text evidence="8">The sequence shown here is derived from an EMBL/GenBank/DDBJ whole genome shotgun (WGS) entry which is preliminary data.</text>
</comment>
<feature type="transmembrane region" description="Helical" evidence="7">
    <location>
        <begin position="175"/>
        <end position="194"/>
    </location>
</feature>
<feature type="transmembrane region" description="Helical" evidence="7">
    <location>
        <begin position="214"/>
        <end position="236"/>
    </location>
</feature>
<feature type="transmembrane region" description="Helical" evidence="7">
    <location>
        <begin position="370"/>
        <end position="392"/>
    </location>
</feature>
<accession>W7Y4U8</accession>
<dbReference type="SUPFAM" id="SSF161070">
    <property type="entry name" value="SNF-like"/>
    <property type="match status" value="1"/>
</dbReference>
<feature type="transmembrane region" description="Helical" evidence="7">
    <location>
        <begin position="143"/>
        <end position="163"/>
    </location>
</feature>
<dbReference type="InterPro" id="IPR047218">
    <property type="entry name" value="YocR/YhdH-like"/>
</dbReference>
<name>W7Y4U8_9BACT</name>